<dbReference type="GO" id="GO:0006397">
    <property type="term" value="P:mRNA processing"/>
    <property type="evidence" value="ECO:0007669"/>
    <property type="project" value="UniProtKB-KW"/>
</dbReference>
<keyword evidence="1" id="KW-0507">mRNA processing</keyword>
<dbReference type="Proteomes" id="UP001194468">
    <property type="component" value="Unassembled WGS sequence"/>
</dbReference>
<reference evidence="3" key="1">
    <citation type="submission" date="2019-10" db="EMBL/GenBank/DDBJ databases">
        <authorList>
            <consortium name="DOE Joint Genome Institute"/>
            <person name="Kuo A."/>
            <person name="Miyauchi S."/>
            <person name="Kiss E."/>
            <person name="Drula E."/>
            <person name="Kohler A."/>
            <person name="Sanchez-Garcia M."/>
            <person name="Andreopoulos B."/>
            <person name="Barry K.W."/>
            <person name="Bonito G."/>
            <person name="Buee M."/>
            <person name="Carver A."/>
            <person name="Chen C."/>
            <person name="Cichocki N."/>
            <person name="Clum A."/>
            <person name="Culley D."/>
            <person name="Crous P.W."/>
            <person name="Fauchery L."/>
            <person name="Girlanda M."/>
            <person name="Hayes R."/>
            <person name="Keri Z."/>
            <person name="LaButti K."/>
            <person name="Lipzen A."/>
            <person name="Lombard V."/>
            <person name="Magnuson J."/>
            <person name="Maillard F."/>
            <person name="Morin E."/>
            <person name="Murat C."/>
            <person name="Nolan M."/>
            <person name="Ohm R."/>
            <person name="Pangilinan J."/>
            <person name="Pereira M."/>
            <person name="Perotto S."/>
            <person name="Peter M."/>
            <person name="Riley R."/>
            <person name="Sitrit Y."/>
            <person name="Stielow B."/>
            <person name="Szollosi G."/>
            <person name="Zifcakova L."/>
            <person name="Stursova M."/>
            <person name="Spatafora J.W."/>
            <person name="Tedersoo L."/>
            <person name="Vaario L.-M."/>
            <person name="Yamada A."/>
            <person name="Yan M."/>
            <person name="Wang P."/>
            <person name="Xu J."/>
            <person name="Bruns T."/>
            <person name="Baldrian P."/>
            <person name="Vilgalys R."/>
            <person name="Henrissat B."/>
            <person name="Grigoriev I.V."/>
            <person name="Hibbett D."/>
            <person name="Nagy L.G."/>
            <person name="Martin F.M."/>
        </authorList>
    </citation>
    <scope>NUCLEOTIDE SEQUENCE</scope>
    <source>
        <strain evidence="3">BED1</strain>
    </source>
</reference>
<dbReference type="InterPro" id="IPR001878">
    <property type="entry name" value="Znf_CCHC"/>
</dbReference>
<keyword evidence="4" id="KW-1185">Reference proteome</keyword>
<proteinExistence type="predicted"/>
<dbReference type="EMBL" id="WHUW01000011">
    <property type="protein sequence ID" value="KAF8440931.1"/>
    <property type="molecule type" value="Genomic_DNA"/>
</dbReference>
<dbReference type="Gene3D" id="4.10.60.10">
    <property type="entry name" value="Zinc finger, CCHC-type"/>
    <property type="match status" value="1"/>
</dbReference>
<dbReference type="SUPFAM" id="SSF57756">
    <property type="entry name" value="Retrovirus zinc finger-like domains"/>
    <property type="match status" value="1"/>
</dbReference>
<gene>
    <name evidence="3" type="ORF">L210DRAFT_3354278</name>
</gene>
<organism evidence="3 4">
    <name type="scientific">Boletus edulis BED1</name>
    <dbReference type="NCBI Taxonomy" id="1328754"/>
    <lineage>
        <taxon>Eukaryota</taxon>
        <taxon>Fungi</taxon>
        <taxon>Dikarya</taxon>
        <taxon>Basidiomycota</taxon>
        <taxon>Agaricomycotina</taxon>
        <taxon>Agaricomycetes</taxon>
        <taxon>Agaricomycetidae</taxon>
        <taxon>Boletales</taxon>
        <taxon>Boletineae</taxon>
        <taxon>Boletaceae</taxon>
        <taxon>Boletoideae</taxon>
        <taxon>Boletus</taxon>
    </lineage>
</organism>
<feature type="domain" description="CCHC-type" evidence="2">
    <location>
        <begin position="164"/>
        <end position="182"/>
    </location>
</feature>
<feature type="domain" description="CCHC-type" evidence="2">
    <location>
        <begin position="141"/>
        <end position="157"/>
    </location>
</feature>
<evidence type="ECO:0000259" key="2">
    <source>
        <dbReference type="SMART" id="SM00343"/>
    </source>
</evidence>
<protein>
    <recommendedName>
        <fullName evidence="2">CCHC-type domain-containing protein</fullName>
    </recommendedName>
</protein>
<evidence type="ECO:0000313" key="3">
    <source>
        <dbReference type="EMBL" id="KAF8440931.1"/>
    </source>
</evidence>
<feature type="domain" description="CCHC-type" evidence="2">
    <location>
        <begin position="120"/>
        <end position="137"/>
    </location>
</feature>
<name>A0AAD4BW27_BOLED</name>
<dbReference type="AlphaFoldDB" id="A0AAD4BW27"/>
<comment type="caution">
    <text evidence="3">The sequence shown here is derived from an EMBL/GenBank/DDBJ whole genome shotgun (WGS) entry which is preliminary data.</text>
</comment>
<feature type="non-terminal residue" evidence="3">
    <location>
        <position position="1"/>
    </location>
</feature>
<accession>A0AAD4BW27</accession>
<evidence type="ECO:0000313" key="4">
    <source>
        <dbReference type="Proteomes" id="UP001194468"/>
    </source>
</evidence>
<dbReference type="SMART" id="SM00343">
    <property type="entry name" value="ZnF_C2HC"/>
    <property type="match status" value="3"/>
</dbReference>
<dbReference type="InterPro" id="IPR036875">
    <property type="entry name" value="Znf_CCHC_sf"/>
</dbReference>
<sequence>ESAEWLRNKDNKASFLSKFGADFAFIETTYRTLAEFTPVSLDVDVPSAISCIERSSGLPAGAIRRVSWVKRPDLRKKNQRVAHAIIAFSSAQTANQAIQGGVNVEGKKVIVHRMQPEPTRCYKCQVIGNHFAKNCPAGEETCGTCSAHDHSTKDCTITDPMYRFCINCKQAGHASWDRECRSFTAARDHLSARNKEATLKYFPVPDDPLSW</sequence>
<dbReference type="GO" id="GO:0003676">
    <property type="term" value="F:nucleic acid binding"/>
    <property type="evidence" value="ECO:0007669"/>
    <property type="project" value="InterPro"/>
</dbReference>
<reference evidence="3" key="2">
    <citation type="journal article" date="2020" name="Nat. Commun.">
        <title>Large-scale genome sequencing of mycorrhizal fungi provides insights into the early evolution of symbiotic traits.</title>
        <authorList>
            <person name="Miyauchi S."/>
            <person name="Kiss E."/>
            <person name="Kuo A."/>
            <person name="Drula E."/>
            <person name="Kohler A."/>
            <person name="Sanchez-Garcia M."/>
            <person name="Morin E."/>
            <person name="Andreopoulos B."/>
            <person name="Barry K.W."/>
            <person name="Bonito G."/>
            <person name="Buee M."/>
            <person name="Carver A."/>
            <person name="Chen C."/>
            <person name="Cichocki N."/>
            <person name="Clum A."/>
            <person name="Culley D."/>
            <person name="Crous P.W."/>
            <person name="Fauchery L."/>
            <person name="Girlanda M."/>
            <person name="Hayes R.D."/>
            <person name="Keri Z."/>
            <person name="LaButti K."/>
            <person name="Lipzen A."/>
            <person name="Lombard V."/>
            <person name="Magnuson J."/>
            <person name="Maillard F."/>
            <person name="Murat C."/>
            <person name="Nolan M."/>
            <person name="Ohm R.A."/>
            <person name="Pangilinan J."/>
            <person name="Pereira M.F."/>
            <person name="Perotto S."/>
            <person name="Peter M."/>
            <person name="Pfister S."/>
            <person name="Riley R."/>
            <person name="Sitrit Y."/>
            <person name="Stielow J.B."/>
            <person name="Szollosi G."/>
            <person name="Zifcakova L."/>
            <person name="Stursova M."/>
            <person name="Spatafora J.W."/>
            <person name="Tedersoo L."/>
            <person name="Vaario L.M."/>
            <person name="Yamada A."/>
            <person name="Yan M."/>
            <person name="Wang P."/>
            <person name="Xu J."/>
            <person name="Bruns T."/>
            <person name="Baldrian P."/>
            <person name="Vilgalys R."/>
            <person name="Dunand C."/>
            <person name="Henrissat B."/>
            <person name="Grigoriev I.V."/>
            <person name="Hibbett D."/>
            <person name="Nagy L.G."/>
            <person name="Martin F.M."/>
        </authorList>
    </citation>
    <scope>NUCLEOTIDE SEQUENCE</scope>
    <source>
        <strain evidence="3">BED1</strain>
    </source>
</reference>
<dbReference type="GO" id="GO:0008270">
    <property type="term" value="F:zinc ion binding"/>
    <property type="evidence" value="ECO:0007669"/>
    <property type="project" value="InterPro"/>
</dbReference>
<feature type="non-terminal residue" evidence="3">
    <location>
        <position position="211"/>
    </location>
</feature>
<evidence type="ECO:0000256" key="1">
    <source>
        <dbReference type="ARBA" id="ARBA00022664"/>
    </source>
</evidence>